<comment type="subcellular location">
    <subcellularLocation>
        <location evidence="1 8">Cytoplasm</location>
        <location evidence="1 8">Cytoskeleton</location>
    </subcellularLocation>
</comment>
<dbReference type="PANTHER" id="PTHR10619:SF0">
    <property type="entry name" value="F-ACTIN-CAPPING PROTEIN SUBUNIT BETA ISOFORMS 1 AND 2"/>
    <property type="match status" value="1"/>
</dbReference>
<dbReference type="Pfam" id="PF01115">
    <property type="entry name" value="F_actin_cap_B"/>
    <property type="match status" value="1"/>
</dbReference>
<keyword evidence="10" id="KW-1185">Reference proteome</keyword>
<evidence type="ECO:0000256" key="6">
    <source>
        <dbReference type="ARBA" id="ARBA00023203"/>
    </source>
</evidence>
<keyword evidence="7 8" id="KW-0206">Cytoskeleton</keyword>
<comment type="similarity">
    <text evidence="2 8">Belongs to the F-actin-capping protein beta subunit family.</text>
</comment>
<comment type="function">
    <text evidence="8">F-actin-capping proteins bind in a Ca(2+)-independent manner to the fast growing ends of actin filaments (barbed end) thereby blocking the exchange of subunits at these ends. Unlike other capping proteins (such as gelsolin and severin), these proteins do not sever actin filaments.</text>
</comment>
<evidence type="ECO:0000256" key="7">
    <source>
        <dbReference type="ARBA" id="ARBA00023212"/>
    </source>
</evidence>
<reference evidence="9" key="1">
    <citation type="submission" date="2023-03" db="EMBL/GenBank/DDBJ databases">
        <title>Mating type loci evolution in Malassezia.</title>
        <authorList>
            <person name="Coelho M.A."/>
        </authorList>
    </citation>
    <scope>NUCLEOTIDE SEQUENCE</scope>
    <source>
        <strain evidence="9">CBS 9431</strain>
    </source>
</reference>
<dbReference type="PRINTS" id="PR00192">
    <property type="entry name" value="FACTINCAPB"/>
</dbReference>
<dbReference type="GO" id="GO:0030036">
    <property type="term" value="P:actin cytoskeleton organization"/>
    <property type="evidence" value="ECO:0007669"/>
    <property type="project" value="InterPro"/>
</dbReference>
<dbReference type="SUPFAM" id="SSF90096">
    <property type="entry name" value="Subunits of heterodimeric actin filament capping protein Capz"/>
    <property type="match status" value="1"/>
</dbReference>
<evidence type="ECO:0000256" key="2">
    <source>
        <dbReference type="ARBA" id="ARBA00006039"/>
    </source>
</evidence>
<name>A0AAF0EX35_9BASI</name>
<evidence type="ECO:0000256" key="5">
    <source>
        <dbReference type="ARBA" id="ARBA00022490"/>
    </source>
</evidence>
<dbReference type="Gene3D" id="1.20.58.570">
    <property type="match status" value="1"/>
</dbReference>
<accession>A0AAF0EX35</accession>
<dbReference type="PROSITE" id="PS00231">
    <property type="entry name" value="F_ACTIN_CAPPING_BETA"/>
    <property type="match status" value="1"/>
</dbReference>
<evidence type="ECO:0000256" key="1">
    <source>
        <dbReference type="ARBA" id="ARBA00004245"/>
    </source>
</evidence>
<evidence type="ECO:0000256" key="8">
    <source>
        <dbReference type="RuleBase" id="RU365078"/>
    </source>
</evidence>
<dbReference type="InterPro" id="IPR001698">
    <property type="entry name" value="CAPZB"/>
</dbReference>
<dbReference type="PANTHER" id="PTHR10619">
    <property type="entry name" value="F-ACTIN-CAPPING PROTEIN SUBUNIT BETA"/>
    <property type="match status" value="1"/>
</dbReference>
<dbReference type="GeneID" id="85225376"/>
<dbReference type="RefSeq" id="XP_060121660.1">
    <property type="nucleotide sequence ID" value="XM_060265677.1"/>
</dbReference>
<dbReference type="InterPro" id="IPR019771">
    <property type="entry name" value="F-actin_capping_bsu_CS"/>
</dbReference>
<keyword evidence="4 8" id="KW-0117">Actin capping</keyword>
<organism evidence="9 10">
    <name type="scientific">Malassezia japonica</name>
    <dbReference type="NCBI Taxonomy" id="223818"/>
    <lineage>
        <taxon>Eukaryota</taxon>
        <taxon>Fungi</taxon>
        <taxon>Dikarya</taxon>
        <taxon>Basidiomycota</taxon>
        <taxon>Ustilaginomycotina</taxon>
        <taxon>Malasseziomycetes</taxon>
        <taxon>Malasseziales</taxon>
        <taxon>Malasseziaceae</taxon>
        <taxon>Malassezia</taxon>
    </lineage>
</organism>
<comment type="subunit">
    <text evidence="8">Heterodimer of an alpha and a beta subunit.</text>
</comment>
<evidence type="ECO:0000256" key="4">
    <source>
        <dbReference type="ARBA" id="ARBA00022467"/>
    </source>
</evidence>
<dbReference type="Gene3D" id="3.90.1150.210">
    <property type="entry name" value="F-actin capping protein, beta subunit"/>
    <property type="match status" value="2"/>
</dbReference>
<dbReference type="GO" id="GO:0005737">
    <property type="term" value="C:cytoplasm"/>
    <property type="evidence" value="ECO:0007669"/>
    <property type="project" value="InterPro"/>
</dbReference>
<evidence type="ECO:0000313" key="10">
    <source>
        <dbReference type="Proteomes" id="UP001217754"/>
    </source>
</evidence>
<proteinExistence type="inferred from homology"/>
<evidence type="ECO:0000313" key="9">
    <source>
        <dbReference type="EMBL" id="WFD38763.1"/>
    </source>
</evidence>
<evidence type="ECO:0000256" key="3">
    <source>
        <dbReference type="ARBA" id="ARBA00021859"/>
    </source>
</evidence>
<dbReference type="InterPro" id="IPR043175">
    <property type="entry name" value="CAPZB_N"/>
</dbReference>
<dbReference type="GO" id="GO:0008290">
    <property type="term" value="C:F-actin capping protein complex"/>
    <property type="evidence" value="ECO:0007669"/>
    <property type="project" value="UniProtKB-UniRule"/>
</dbReference>
<dbReference type="GO" id="GO:0000902">
    <property type="term" value="P:cell morphogenesis"/>
    <property type="evidence" value="ECO:0007669"/>
    <property type="project" value="TreeGrafter"/>
</dbReference>
<dbReference type="Proteomes" id="UP001217754">
    <property type="component" value="Chromosome 2"/>
</dbReference>
<dbReference type="GO" id="GO:0051015">
    <property type="term" value="F:actin filament binding"/>
    <property type="evidence" value="ECO:0007669"/>
    <property type="project" value="TreeGrafter"/>
</dbReference>
<dbReference type="GO" id="GO:0051016">
    <property type="term" value="P:barbed-end actin filament capping"/>
    <property type="evidence" value="ECO:0007669"/>
    <property type="project" value="UniProtKB-UniRule"/>
</dbReference>
<dbReference type="AlphaFoldDB" id="A0AAF0EX35"/>
<gene>
    <name evidence="9" type="primary">CAP2</name>
    <name evidence="9" type="ORF">MJAP1_001727</name>
</gene>
<dbReference type="EMBL" id="CP119959">
    <property type="protein sequence ID" value="WFD38763.1"/>
    <property type="molecule type" value="Genomic_DNA"/>
</dbReference>
<dbReference type="InterPro" id="IPR037282">
    <property type="entry name" value="CapZ_alpha/beta"/>
</dbReference>
<sequence length="238" mass="26328">MKVLPDHADDLASGVDQPLTVRIDQSKAGAGREFLCCDYNRDGESWRSWISNTWNPPLEDAADEEGPVVPTGKLRELELQANDAFETYRKLYYETGYSSTYLWDLGGDATNELPANFAGVVLFKKDLDSSSDPDAKGTFGTWDSLHVFEVATVTGTEGTTSVQSAKYKLSSTVMLTLDRREGGVGPLGNVDLSGSLTRQEIYFGKMRDVVDQLRSLEDLEASRNAKKLQEELVAGWQR</sequence>
<keyword evidence="5 8" id="KW-0963">Cytoplasm</keyword>
<protein>
    <recommendedName>
        <fullName evidence="3 8">F-actin-capping protein subunit beta</fullName>
    </recommendedName>
</protein>
<keyword evidence="6 8" id="KW-0009">Actin-binding</keyword>
<dbReference type="InterPro" id="IPR042276">
    <property type="entry name" value="CapZ_alpha/beta_2"/>
</dbReference>